<sequence length="216" mass="24587">MILQILIVIVFIAAFIGNLYADRHSNLKLLKGLTKSLLVPLIILFYLISAEHINYFIVTALFLGFLGDVSLLCTKKLFFAIGLLAFLVGHLFYTLAFLQSTQYFEIVPIWFFAILIPYILYGLAILRILRPNLKEMLVPVVVYMCVILIMSFTSSSRIWNGFTPQFLLPFIGSLFFIASDSVLAYNNFNAPSANYEQFIMFTYILAQVLIVAGFLY</sequence>
<evidence type="ECO:0000256" key="2">
    <source>
        <dbReference type="ARBA" id="ARBA00007375"/>
    </source>
</evidence>
<protein>
    <submittedName>
        <fullName evidence="7">Lysoplasmalogenase</fullName>
    </submittedName>
</protein>
<dbReference type="PANTHER" id="PTHR31885:SF6">
    <property type="entry name" value="GH04784P"/>
    <property type="match status" value="1"/>
</dbReference>
<dbReference type="InterPro" id="IPR012506">
    <property type="entry name" value="TMEM86B-like"/>
</dbReference>
<dbReference type="PANTHER" id="PTHR31885">
    <property type="entry name" value="GH04784P"/>
    <property type="match status" value="1"/>
</dbReference>
<comment type="subcellular location">
    <subcellularLocation>
        <location evidence="1">Membrane</location>
        <topology evidence="1">Multi-pass membrane protein</topology>
    </subcellularLocation>
</comment>
<reference evidence="7" key="1">
    <citation type="submission" date="2022-05" db="EMBL/GenBank/DDBJ databases">
        <title>Expanded diversity of anoxic marine methylotrophy in a Black Sea sulfate reducing microorganism.</title>
        <authorList>
            <person name="Fischer P.Q."/>
            <person name="Stams A.J.M."/>
            <person name="Villanueva L."/>
            <person name="Sousa D.Z."/>
        </authorList>
    </citation>
    <scope>NUCLEOTIDE SEQUENCE</scope>
    <source>
        <strain evidence="7">P130</strain>
    </source>
</reference>
<comment type="similarity">
    <text evidence="2">Belongs to the TMEM86 family.</text>
</comment>
<keyword evidence="3 6" id="KW-0812">Transmembrane</keyword>
<proteinExistence type="inferred from homology"/>
<feature type="transmembrane region" description="Helical" evidence="6">
    <location>
        <begin position="109"/>
        <end position="129"/>
    </location>
</feature>
<evidence type="ECO:0000313" key="8">
    <source>
        <dbReference type="Proteomes" id="UP001176021"/>
    </source>
</evidence>
<keyword evidence="8" id="KW-1185">Reference proteome</keyword>
<feature type="transmembrane region" description="Helical" evidence="6">
    <location>
        <begin position="136"/>
        <end position="154"/>
    </location>
</feature>
<accession>A0ABT8QLD1</accession>
<dbReference type="RefSeq" id="WP_301998131.1">
    <property type="nucleotide sequence ID" value="NZ_JAMJEV010000002.1"/>
</dbReference>
<feature type="transmembrane region" description="Helical" evidence="6">
    <location>
        <begin position="37"/>
        <end position="65"/>
    </location>
</feature>
<evidence type="ECO:0000256" key="3">
    <source>
        <dbReference type="ARBA" id="ARBA00022692"/>
    </source>
</evidence>
<keyword evidence="5 6" id="KW-0472">Membrane</keyword>
<dbReference type="EMBL" id="JAMJEV010000002">
    <property type="protein sequence ID" value="MDO0821935.1"/>
    <property type="molecule type" value="Genomic_DNA"/>
</dbReference>
<keyword evidence="4 6" id="KW-1133">Transmembrane helix</keyword>
<evidence type="ECO:0000256" key="1">
    <source>
        <dbReference type="ARBA" id="ARBA00004141"/>
    </source>
</evidence>
<evidence type="ECO:0000256" key="5">
    <source>
        <dbReference type="ARBA" id="ARBA00023136"/>
    </source>
</evidence>
<comment type="caution">
    <text evidence="7">The sequence shown here is derived from an EMBL/GenBank/DDBJ whole genome shotgun (WGS) entry which is preliminary data.</text>
</comment>
<feature type="transmembrane region" description="Helical" evidence="6">
    <location>
        <begin position="166"/>
        <end position="186"/>
    </location>
</feature>
<feature type="transmembrane region" description="Helical" evidence="6">
    <location>
        <begin position="198"/>
        <end position="215"/>
    </location>
</feature>
<feature type="transmembrane region" description="Helical" evidence="6">
    <location>
        <begin position="77"/>
        <end position="97"/>
    </location>
</feature>
<dbReference type="Pfam" id="PF07947">
    <property type="entry name" value="YhhN"/>
    <property type="match status" value="1"/>
</dbReference>
<gene>
    <name evidence="7" type="ORF">M8H41_03550</name>
</gene>
<organism evidence="7 8">
    <name type="scientific">Desulfosporosinus nitroreducens</name>
    <dbReference type="NCBI Taxonomy" id="2018668"/>
    <lineage>
        <taxon>Bacteria</taxon>
        <taxon>Bacillati</taxon>
        <taxon>Bacillota</taxon>
        <taxon>Clostridia</taxon>
        <taxon>Eubacteriales</taxon>
        <taxon>Desulfitobacteriaceae</taxon>
        <taxon>Desulfosporosinus</taxon>
    </lineage>
</organism>
<evidence type="ECO:0000313" key="7">
    <source>
        <dbReference type="EMBL" id="MDO0821935.1"/>
    </source>
</evidence>
<evidence type="ECO:0000256" key="4">
    <source>
        <dbReference type="ARBA" id="ARBA00022989"/>
    </source>
</evidence>
<dbReference type="Proteomes" id="UP001176021">
    <property type="component" value="Unassembled WGS sequence"/>
</dbReference>
<evidence type="ECO:0000256" key="6">
    <source>
        <dbReference type="SAM" id="Phobius"/>
    </source>
</evidence>
<name>A0ABT8QLD1_9FIRM</name>